<dbReference type="InterPro" id="IPR023801">
    <property type="entry name" value="His_deacetylse_dom"/>
</dbReference>
<reference evidence="2" key="1">
    <citation type="submission" date="2021-01" db="EMBL/GenBank/DDBJ databases">
        <authorList>
            <person name="Corre E."/>
            <person name="Pelletier E."/>
            <person name="Niang G."/>
            <person name="Scheremetjew M."/>
            <person name="Finn R."/>
            <person name="Kale V."/>
            <person name="Holt S."/>
            <person name="Cochrane G."/>
            <person name="Meng A."/>
            <person name="Brown T."/>
            <person name="Cohen L."/>
        </authorList>
    </citation>
    <scope>NUCLEOTIDE SEQUENCE</scope>
    <source>
        <strain evidence="2">GSO104</strain>
    </source>
</reference>
<dbReference type="Gene3D" id="3.40.800.20">
    <property type="entry name" value="Histone deacetylase domain"/>
    <property type="match status" value="1"/>
</dbReference>
<dbReference type="PANTHER" id="PTHR10625">
    <property type="entry name" value="HISTONE DEACETYLASE HDAC1-RELATED"/>
    <property type="match status" value="1"/>
</dbReference>
<sequence length="372" mass="41877">MAQRKTGYIFEERYMWHTPWVVTNSPYVQPFTHWEHAETKRRFHNLLQVSNLCRHERFHRLIDISPATESQIEVNHTKEYIQKVKEQSASVRGGYCDDETTFSQYAYDIAALAVGGLLHAVDALMARDIANAYALVRPPGHHAVPDAGMGFCIFNSVAIAARHLLKSYPNQIRKIAIVDYDVHHGNGTQESFWNDDDVLFVSIHQDSNYPLDSGTIQEIGSGNGKGTTINVPLPPGSGTGSYDYAFQTVIIPALKRFNPDFILVSSGFDASYADPLSAMMLSSSDFRNFTKYLVNVAEDCCEGRIVFAHEGGYSEVYVPFCGIAVIEELMGIDKDHVIKDPFLQEVTRWGYQNLQQHQKIVVDQVATLHQLK</sequence>
<dbReference type="GO" id="GO:0004407">
    <property type="term" value="F:histone deacetylase activity"/>
    <property type="evidence" value="ECO:0007669"/>
    <property type="project" value="TreeGrafter"/>
</dbReference>
<accession>A0A6V2H974</accession>
<dbReference type="InterPro" id="IPR000286">
    <property type="entry name" value="HDACs"/>
</dbReference>
<dbReference type="EMBL" id="HBNS01026132">
    <property type="protein sequence ID" value="CAE4618077.1"/>
    <property type="molecule type" value="Transcribed_RNA"/>
</dbReference>
<dbReference type="CDD" id="cd09996">
    <property type="entry name" value="HDAC_classII_1"/>
    <property type="match status" value="1"/>
</dbReference>
<evidence type="ECO:0000313" key="3">
    <source>
        <dbReference type="EMBL" id="CAE4618077.1"/>
    </source>
</evidence>
<dbReference type="PANTHER" id="PTHR10625:SF31">
    <property type="entry name" value="HISTONE DEACETYLASE DOMAIN-CONTAINING PROTEIN"/>
    <property type="match status" value="1"/>
</dbReference>
<dbReference type="GO" id="GO:0005737">
    <property type="term" value="C:cytoplasm"/>
    <property type="evidence" value="ECO:0007669"/>
    <property type="project" value="TreeGrafter"/>
</dbReference>
<evidence type="ECO:0000313" key="2">
    <source>
        <dbReference type="EMBL" id="CAE4618074.1"/>
    </source>
</evidence>
<dbReference type="AlphaFoldDB" id="A0A6V2H974"/>
<dbReference type="GO" id="GO:0040029">
    <property type="term" value="P:epigenetic regulation of gene expression"/>
    <property type="evidence" value="ECO:0007669"/>
    <property type="project" value="TreeGrafter"/>
</dbReference>
<organism evidence="2">
    <name type="scientific">Ditylum brightwellii</name>
    <dbReference type="NCBI Taxonomy" id="49249"/>
    <lineage>
        <taxon>Eukaryota</taxon>
        <taxon>Sar</taxon>
        <taxon>Stramenopiles</taxon>
        <taxon>Ochrophyta</taxon>
        <taxon>Bacillariophyta</taxon>
        <taxon>Mediophyceae</taxon>
        <taxon>Lithodesmiophycidae</taxon>
        <taxon>Lithodesmiales</taxon>
        <taxon>Lithodesmiaceae</taxon>
        <taxon>Ditylum</taxon>
    </lineage>
</organism>
<dbReference type="PRINTS" id="PR01270">
    <property type="entry name" value="HDASUPER"/>
</dbReference>
<dbReference type="InterPro" id="IPR023696">
    <property type="entry name" value="Ureohydrolase_dom_sf"/>
</dbReference>
<dbReference type="InterPro" id="IPR037138">
    <property type="entry name" value="His_deacetylse_dom_sf"/>
</dbReference>
<feature type="domain" description="Histone deacetylase" evidence="1">
    <location>
        <begin position="36"/>
        <end position="319"/>
    </location>
</feature>
<dbReference type="Pfam" id="PF00850">
    <property type="entry name" value="Hist_deacetyl"/>
    <property type="match status" value="1"/>
</dbReference>
<name>A0A6V2H974_9STRA</name>
<evidence type="ECO:0000259" key="1">
    <source>
        <dbReference type="Pfam" id="PF00850"/>
    </source>
</evidence>
<proteinExistence type="predicted"/>
<protein>
    <recommendedName>
        <fullName evidence="1">Histone deacetylase domain-containing protein</fullName>
    </recommendedName>
</protein>
<dbReference type="GO" id="GO:0000118">
    <property type="term" value="C:histone deacetylase complex"/>
    <property type="evidence" value="ECO:0007669"/>
    <property type="project" value="TreeGrafter"/>
</dbReference>
<dbReference type="EMBL" id="HBNS01026130">
    <property type="protein sequence ID" value="CAE4618074.1"/>
    <property type="molecule type" value="Transcribed_RNA"/>
</dbReference>
<gene>
    <name evidence="2" type="ORF">DBRI00130_LOCUS20598</name>
    <name evidence="3" type="ORF">DBRI00130_LOCUS20599</name>
</gene>
<dbReference type="SUPFAM" id="SSF52768">
    <property type="entry name" value="Arginase/deacetylase"/>
    <property type="match status" value="1"/>
</dbReference>